<evidence type="ECO:0000313" key="2">
    <source>
        <dbReference type="EMBL" id="MFC4694420.1"/>
    </source>
</evidence>
<proteinExistence type="predicted"/>
<keyword evidence="1" id="KW-0812">Transmembrane</keyword>
<name>A0ABV9LLD0_9ACTN</name>
<sequence>MTGTTVSVTAVVLLLAAGLSLEVSARRRGSPAPLAQALSAAMRTTPGRLAVLLAWAWLGVHFLAR</sequence>
<reference evidence="3" key="1">
    <citation type="journal article" date="2019" name="Int. J. Syst. Evol. Microbiol.">
        <title>The Global Catalogue of Microorganisms (GCM) 10K type strain sequencing project: providing services to taxonomists for standard genome sequencing and annotation.</title>
        <authorList>
            <consortium name="The Broad Institute Genomics Platform"/>
            <consortium name="The Broad Institute Genome Sequencing Center for Infectious Disease"/>
            <person name="Wu L."/>
            <person name="Ma J."/>
        </authorList>
    </citation>
    <scope>NUCLEOTIDE SEQUENCE [LARGE SCALE GENOMIC DNA]</scope>
    <source>
        <strain evidence="3">CCUG 62763</strain>
    </source>
</reference>
<comment type="caution">
    <text evidence="2">The sequence shown here is derived from an EMBL/GenBank/DDBJ whole genome shotgun (WGS) entry which is preliminary data.</text>
</comment>
<accession>A0ABV9LLD0</accession>
<protein>
    <submittedName>
        <fullName evidence="2">DUF6186 family protein</fullName>
    </submittedName>
</protein>
<gene>
    <name evidence="2" type="ORF">ACFO3M_13555</name>
</gene>
<dbReference type="InterPro" id="IPR046177">
    <property type="entry name" value="DUF6186"/>
</dbReference>
<evidence type="ECO:0000313" key="3">
    <source>
        <dbReference type="Proteomes" id="UP001596025"/>
    </source>
</evidence>
<feature type="transmembrane region" description="Helical" evidence="1">
    <location>
        <begin position="47"/>
        <end position="64"/>
    </location>
</feature>
<dbReference type="RefSeq" id="WP_387989426.1">
    <property type="nucleotide sequence ID" value="NZ_JBHSGR010000014.1"/>
</dbReference>
<keyword evidence="3" id="KW-1185">Reference proteome</keyword>
<dbReference type="EMBL" id="JBHSGR010000014">
    <property type="protein sequence ID" value="MFC4694420.1"/>
    <property type="molecule type" value="Genomic_DNA"/>
</dbReference>
<dbReference type="Pfam" id="PF19684">
    <property type="entry name" value="DUF6186"/>
    <property type="match status" value="1"/>
</dbReference>
<evidence type="ECO:0000256" key="1">
    <source>
        <dbReference type="SAM" id="Phobius"/>
    </source>
</evidence>
<organism evidence="2 3">
    <name type="scientific">Geodermatophilus arenarius</name>
    <dbReference type="NCBI Taxonomy" id="1137990"/>
    <lineage>
        <taxon>Bacteria</taxon>
        <taxon>Bacillati</taxon>
        <taxon>Actinomycetota</taxon>
        <taxon>Actinomycetes</taxon>
        <taxon>Geodermatophilales</taxon>
        <taxon>Geodermatophilaceae</taxon>
        <taxon>Geodermatophilus</taxon>
    </lineage>
</organism>
<keyword evidence="1" id="KW-1133">Transmembrane helix</keyword>
<dbReference type="Proteomes" id="UP001596025">
    <property type="component" value="Unassembled WGS sequence"/>
</dbReference>
<keyword evidence="1" id="KW-0472">Membrane</keyword>